<dbReference type="Proteomes" id="UP000654075">
    <property type="component" value="Unassembled WGS sequence"/>
</dbReference>
<feature type="compositionally biased region" description="Basic residues" evidence="1">
    <location>
        <begin position="197"/>
        <end position="206"/>
    </location>
</feature>
<feature type="region of interest" description="Disordered" evidence="1">
    <location>
        <begin position="247"/>
        <end position="285"/>
    </location>
</feature>
<comment type="caution">
    <text evidence="2">The sequence shown here is derived from an EMBL/GenBank/DDBJ whole genome shotgun (WGS) entry which is preliminary data.</text>
</comment>
<feature type="compositionally biased region" description="Polar residues" evidence="1">
    <location>
        <begin position="165"/>
        <end position="176"/>
    </location>
</feature>
<evidence type="ECO:0000313" key="2">
    <source>
        <dbReference type="EMBL" id="CAE8586673.1"/>
    </source>
</evidence>
<proteinExistence type="predicted"/>
<gene>
    <name evidence="2" type="ORF">PGLA1383_LOCUS5522</name>
</gene>
<evidence type="ECO:0000256" key="1">
    <source>
        <dbReference type="SAM" id="MobiDB-lite"/>
    </source>
</evidence>
<protein>
    <submittedName>
        <fullName evidence="2">Uncharacterized protein</fullName>
    </submittedName>
</protein>
<feature type="compositionally biased region" description="Low complexity" evidence="1">
    <location>
        <begin position="185"/>
        <end position="196"/>
    </location>
</feature>
<evidence type="ECO:0000313" key="3">
    <source>
        <dbReference type="Proteomes" id="UP000654075"/>
    </source>
</evidence>
<keyword evidence="3" id="KW-1185">Reference proteome</keyword>
<accession>A0A813DME6</accession>
<dbReference type="EMBL" id="CAJNNV010002169">
    <property type="protein sequence ID" value="CAE8586673.1"/>
    <property type="molecule type" value="Genomic_DNA"/>
</dbReference>
<name>A0A813DME6_POLGL</name>
<organism evidence="2 3">
    <name type="scientific">Polarella glacialis</name>
    <name type="common">Dinoflagellate</name>
    <dbReference type="NCBI Taxonomy" id="89957"/>
    <lineage>
        <taxon>Eukaryota</taxon>
        <taxon>Sar</taxon>
        <taxon>Alveolata</taxon>
        <taxon>Dinophyceae</taxon>
        <taxon>Suessiales</taxon>
        <taxon>Suessiaceae</taxon>
        <taxon>Polarella</taxon>
    </lineage>
</organism>
<sequence length="285" mass="31363">MAHTVDARAWKEHLVKTNQRDVTRFCVSRQQGPEQYSGSPKVNPFSSSLGPYFGRGLSHMFYNDSSKTRMLVSPNTQEPLVSDRHSYLTARRPLPDLGLEPLPYAIQDWGLSKPMPAQRPQAVGGAWSSRGARTERGGAFDDELLDQRPRMTASAFSAGSASTGKTRSSVISSDYGSNKVLPEMRAPASARGPARGARSRGAKRPPRNLPSGAFRQPSRRCELFSVCPTMNLSAVRKPQEPKKVFISRRLSDTSSTSAETDFREKAGMPSLVPGIVASPRWDRTR</sequence>
<reference evidence="2" key="1">
    <citation type="submission" date="2021-02" db="EMBL/GenBank/DDBJ databases">
        <authorList>
            <person name="Dougan E. K."/>
            <person name="Rhodes N."/>
            <person name="Thang M."/>
            <person name="Chan C."/>
        </authorList>
    </citation>
    <scope>NUCLEOTIDE SEQUENCE</scope>
</reference>
<feature type="region of interest" description="Disordered" evidence="1">
    <location>
        <begin position="153"/>
        <end position="215"/>
    </location>
</feature>
<feature type="compositionally biased region" description="Low complexity" evidence="1">
    <location>
        <begin position="153"/>
        <end position="164"/>
    </location>
</feature>
<dbReference type="AlphaFoldDB" id="A0A813DME6"/>